<feature type="compositionally biased region" description="Polar residues" evidence="1">
    <location>
        <begin position="28"/>
        <end position="56"/>
    </location>
</feature>
<dbReference type="EMBL" id="BAAAQX010000002">
    <property type="protein sequence ID" value="GAA2205384.1"/>
    <property type="molecule type" value="Genomic_DNA"/>
</dbReference>
<name>A0ABN3C7Q7_9ACTN</name>
<dbReference type="Proteomes" id="UP001499843">
    <property type="component" value="Unassembled WGS sequence"/>
</dbReference>
<gene>
    <name evidence="2" type="ORF">GCM10009850_008450</name>
</gene>
<proteinExistence type="predicted"/>
<organism evidence="2 3">
    <name type="scientific">Nonomuraea monospora</name>
    <dbReference type="NCBI Taxonomy" id="568818"/>
    <lineage>
        <taxon>Bacteria</taxon>
        <taxon>Bacillati</taxon>
        <taxon>Actinomycetota</taxon>
        <taxon>Actinomycetes</taxon>
        <taxon>Streptosporangiales</taxon>
        <taxon>Streptosporangiaceae</taxon>
        <taxon>Nonomuraea</taxon>
    </lineage>
</organism>
<accession>A0ABN3C7Q7</accession>
<feature type="region of interest" description="Disordered" evidence="1">
    <location>
        <begin position="128"/>
        <end position="187"/>
    </location>
</feature>
<evidence type="ECO:0000313" key="3">
    <source>
        <dbReference type="Proteomes" id="UP001499843"/>
    </source>
</evidence>
<protein>
    <submittedName>
        <fullName evidence="2">Uncharacterized protein</fullName>
    </submittedName>
</protein>
<feature type="region of interest" description="Disordered" evidence="1">
    <location>
        <begin position="1"/>
        <end position="65"/>
    </location>
</feature>
<keyword evidence="3" id="KW-1185">Reference proteome</keyword>
<evidence type="ECO:0000313" key="2">
    <source>
        <dbReference type="EMBL" id="GAA2205384.1"/>
    </source>
</evidence>
<reference evidence="2 3" key="1">
    <citation type="journal article" date="2019" name="Int. J. Syst. Evol. Microbiol.">
        <title>The Global Catalogue of Microorganisms (GCM) 10K type strain sequencing project: providing services to taxonomists for standard genome sequencing and annotation.</title>
        <authorList>
            <consortium name="The Broad Institute Genomics Platform"/>
            <consortium name="The Broad Institute Genome Sequencing Center for Infectious Disease"/>
            <person name="Wu L."/>
            <person name="Ma J."/>
        </authorList>
    </citation>
    <scope>NUCLEOTIDE SEQUENCE [LARGE SCALE GENOMIC DNA]</scope>
    <source>
        <strain evidence="2 3">JCM 16114</strain>
    </source>
</reference>
<evidence type="ECO:0000256" key="1">
    <source>
        <dbReference type="SAM" id="MobiDB-lite"/>
    </source>
</evidence>
<sequence length="238" mass="24904">MATGDHLSAFAGGDRPSAVVGCDRPSAVATSGRPSTAATSGRLSTVATTDRLSTAATGDRPVAEPAGGRVSVVGLGGQAGAGAGRGLAERVLKAVGQRGPACLEERVGVRVLQHEGDDRPGRVLVVGAQPPHREQHRDGVRGRQPEHERPGHLPQGRPGGLVEPVLGGGERLQQHPGPLPGEHPRHQREQRVPLGVAQPGVAVELRVVPNRLAATPGQLQRNIVSLEMREKSWRVHEI</sequence>
<comment type="caution">
    <text evidence="2">The sequence shown here is derived from an EMBL/GenBank/DDBJ whole genome shotgun (WGS) entry which is preliminary data.</text>
</comment>
<feature type="compositionally biased region" description="Basic and acidic residues" evidence="1">
    <location>
        <begin position="131"/>
        <end position="151"/>
    </location>
</feature>